<comment type="caution">
    <text evidence="3">The sequence shown here is derived from an EMBL/GenBank/DDBJ whole genome shotgun (WGS) entry which is preliminary data.</text>
</comment>
<dbReference type="GO" id="GO:0003824">
    <property type="term" value="F:catalytic activity"/>
    <property type="evidence" value="ECO:0007669"/>
    <property type="project" value="InterPro"/>
</dbReference>
<dbReference type="Pfam" id="PF01230">
    <property type="entry name" value="HIT"/>
    <property type="match status" value="1"/>
</dbReference>
<evidence type="ECO:0000256" key="1">
    <source>
        <dbReference type="PROSITE-ProRule" id="PRU00464"/>
    </source>
</evidence>
<dbReference type="SUPFAM" id="SSF54197">
    <property type="entry name" value="HIT-like"/>
    <property type="match status" value="1"/>
</dbReference>
<feature type="short sequence motif" description="Histidine triad motif" evidence="1">
    <location>
        <begin position="84"/>
        <end position="88"/>
    </location>
</feature>
<protein>
    <recommendedName>
        <fullName evidence="2">HIT domain-containing protein</fullName>
    </recommendedName>
</protein>
<dbReference type="InterPro" id="IPR036265">
    <property type="entry name" value="HIT-like_sf"/>
</dbReference>
<feature type="domain" description="HIT" evidence="2">
    <location>
        <begin position="1"/>
        <end position="99"/>
    </location>
</feature>
<dbReference type="InterPro" id="IPR011146">
    <property type="entry name" value="HIT-like"/>
</dbReference>
<gene>
    <name evidence="3" type="ORF">A2908_03150</name>
</gene>
<reference evidence="3 4" key="1">
    <citation type="journal article" date="2016" name="Nat. Commun.">
        <title>Thousands of microbial genomes shed light on interconnected biogeochemical processes in an aquifer system.</title>
        <authorList>
            <person name="Anantharaman K."/>
            <person name="Brown C.T."/>
            <person name="Hug L.A."/>
            <person name="Sharon I."/>
            <person name="Castelle C.J."/>
            <person name="Probst A.J."/>
            <person name="Thomas B.C."/>
            <person name="Singh A."/>
            <person name="Wilkins M.J."/>
            <person name="Karaoz U."/>
            <person name="Brodie E.L."/>
            <person name="Williams K.H."/>
            <person name="Hubbard S.S."/>
            <person name="Banfield J.F."/>
        </authorList>
    </citation>
    <scope>NUCLEOTIDE SEQUENCE [LARGE SCALE GENOMIC DNA]</scope>
</reference>
<organism evidence="3 4">
    <name type="scientific">Candidatus Staskawiczbacteria bacterium RIFCSPLOWO2_01_FULL_38_12b</name>
    <dbReference type="NCBI Taxonomy" id="1802214"/>
    <lineage>
        <taxon>Bacteria</taxon>
        <taxon>Candidatus Staskawicziibacteriota</taxon>
    </lineage>
</organism>
<dbReference type="Gene3D" id="3.30.428.10">
    <property type="entry name" value="HIT-like"/>
    <property type="match status" value="1"/>
</dbReference>
<dbReference type="Proteomes" id="UP000176774">
    <property type="component" value="Unassembled WGS sequence"/>
</dbReference>
<dbReference type="EMBL" id="MHPA01000027">
    <property type="protein sequence ID" value="OGZ72412.1"/>
    <property type="molecule type" value="Genomic_DNA"/>
</dbReference>
<dbReference type="PROSITE" id="PS51084">
    <property type="entry name" value="HIT_2"/>
    <property type="match status" value="1"/>
</dbReference>
<accession>A0A1G2ICD9</accession>
<dbReference type="AlphaFoldDB" id="A0A1G2ICD9"/>
<name>A0A1G2ICD9_9BACT</name>
<evidence type="ECO:0000259" key="2">
    <source>
        <dbReference type="PROSITE" id="PS51084"/>
    </source>
</evidence>
<proteinExistence type="predicted"/>
<evidence type="ECO:0000313" key="3">
    <source>
        <dbReference type="EMBL" id="OGZ72412.1"/>
    </source>
</evidence>
<dbReference type="STRING" id="1802214.A2908_03150"/>
<sequence length="140" mass="16668">MAEDFSKNLIKEYKYWQIYINANQSYLGRCVVWCKRTDALDLTDATPEEQQELFLVLRELREASKKVFQPDWFNYLFLGNVMPHLHGHFLPRYEKLKAFMGINFIDELYGHYPNDNDDYTVAVPQEVLHAMKDRLTEALK</sequence>
<evidence type="ECO:0000313" key="4">
    <source>
        <dbReference type="Proteomes" id="UP000176774"/>
    </source>
</evidence>